<dbReference type="AlphaFoldDB" id="A0A1E3PH17"/>
<name>A0A1E3PH17_9ASCO</name>
<evidence type="ECO:0000256" key="1">
    <source>
        <dbReference type="SAM" id="MobiDB-lite"/>
    </source>
</evidence>
<protein>
    <submittedName>
        <fullName evidence="2">Uncharacterized protein</fullName>
    </submittedName>
</protein>
<gene>
    <name evidence="2" type="ORF">NADFUDRAFT_83546</name>
</gene>
<feature type="compositionally biased region" description="Polar residues" evidence="1">
    <location>
        <begin position="188"/>
        <end position="202"/>
    </location>
</feature>
<sequence>MSLPEGFSAHSHHRARVPSSSSSPYWTGVESHAKEQYRKSQLISDKDQHMKLIHNDLMELTPGVIRAASPSSLPGLSSPSFGSPNFQLPELDVGRFQFPANFSSNSQESYNNENSTPLGIRKGNSFKNHNRMRSSISSISSDTVMRTKQFLESEPNEDSLIEVRTNPTIGVPTVNGSLESNAEMGPPLNNNIPSSQQPAGTTRNLNLRNRWSSFIPGQTLRRSFYALSEEE</sequence>
<evidence type="ECO:0000313" key="3">
    <source>
        <dbReference type="Proteomes" id="UP000095009"/>
    </source>
</evidence>
<keyword evidence="3" id="KW-1185">Reference proteome</keyword>
<accession>A0A1E3PH17</accession>
<dbReference type="EMBL" id="KV454411">
    <property type="protein sequence ID" value="ODQ64600.1"/>
    <property type="molecule type" value="Genomic_DNA"/>
</dbReference>
<feature type="region of interest" description="Disordered" evidence="1">
    <location>
        <begin position="181"/>
        <end position="202"/>
    </location>
</feature>
<organism evidence="2 3">
    <name type="scientific">Nadsonia fulvescens var. elongata DSM 6958</name>
    <dbReference type="NCBI Taxonomy" id="857566"/>
    <lineage>
        <taxon>Eukaryota</taxon>
        <taxon>Fungi</taxon>
        <taxon>Dikarya</taxon>
        <taxon>Ascomycota</taxon>
        <taxon>Saccharomycotina</taxon>
        <taxon>Dipodascomycetes</taxon>
        <taxon>Dipodascales</taxon>
        <taxon>Dipodascales incertae sedis</taxon>
        <taxon>Nadsonia</taxon>
    </lineage>
</organism>
<feature type="non-terminal residue" evidence="2">
    <location>
        <position position="231"/>
    </location>
</feature>
<proteinExistence type="predicted"/>
<evidence type="ECO:0000313" key="2">
    <source>
        <dbReference type="EMBL" id="ODQ64600.1"/>
    </source>
</evidence>
<feature type="region of interest" description="Disordered" evidence="1">
    <location>
        <begin position="1"/>
        <end position="27"/>
    </location>
</feature>
<dbReference type="Proteomes" id="UP000095009">
    <property type="component" value="Unassembled WGS sequence"/>
</dbReference>
<reference evidence="2 3" key="1">
    <citation type="journal article" date="2016" name="Proc. Natl. Acad. Sci. U.S.A.">
        <title>Comparative genomics of biotechnologically important yeasts.</title>
        <authorList>
            <person name="Riley R."/>
            <person name="Haridas S."/>
            <person name="Wolfe K.H."/>
            <person name="Lopes M.R."/>
            <person name="Hittinger C.T."/>
            <person name="Goeker M."/>
            <person name="Salamov A.A."/>
            <person name="Wisecaver J.H."/>
            <person name="Long T.M."/>
            <person name="Calvey C.H."/>
            <person name="Aerts A.L."/>
            <person name="Barry K.W."/>
            <person name="Choi C."/>
            <person name="Clum A."/>
            <person name="Coughlan A.Y."/>
            <person name="Deshpande S."/>
            <person name="Douglass A.P."/>
            <person name="Hanson S.J."/>
            <person name="Klenk H.-P."/>
            <person name="LaButti K.M."/>
            <person name="Lapidus A."/>
            <person name="Lindquist E.A."/>
            <person name="Lipzen A.M."/>
            <person name="Meier-Kolthoff J.P."/>
            <person name="Ohm R.A."/>
            <person name="Otillar R.P."/>
            <person name="Pangilinan J.L."/>
            <person name="Peng Y."/>
            <person name="Rokas A."/>
            <person name="Rosa C.A."/>
            <person name="Scheuner C."/>
            <person name="Sibirny A.A."/>
            <person name="Slot J.C."/>
            <person name="Stielow J.B."/>
            <person name="Sun H."/>
            <person name="Kurtzman C.P."/>
            <person name="Blackwell M."/>
            <person name="Grigoriev I.V."/>
            <person name="Jeffries T.W."/>
        </authorList>
    </citation>
    <scope>NUCLEOTIDE SEQUENCE [LARGE SCALE GENOMIC DNA]</scope>
    <source>
        <strain evidence="2 3">DSM 6958</strain>
    </source>
</reference>